<reference evidence="2 3" key="1">
    <citation type="submission" date="2019-03" db="EMBL/GenBank/DDBJ databases">
        <title>Genomic Encyclopedia of Type Strains, Phase IV (KMG-IV): sequencing the most valuable type-strain genomes for metagenomic binning, comparative biology and taxonomic classification.</title>
        <authorList>
            <person name="Goeker M."/>
        </authorList>
    </citation>
    <scope>NUCLEOTIDE SEQUENCE [LARGE SCALE GENOMIC DNA]</scope>
    <source>
        <strain evidence="2 3">DSM 20467</strain>
    </source>
</reference>
<feature type="region of interest" description="Disordered" evidence="1">
    <location>
        <begin position="194"/>
        <end position="223"/>
    </location>
</feature>
<dbReference type="Gene3D" id="1.25.40.10">
    <property type="entry name" value="Tetratricopeptide repeat domain"/>
    <property type="match status" value="2"/>
</dbReference>
<comment type="caution">
    <text evidence="2">The sequence shown here is derived from an EMBL/GenBank/DDBJ whole genome shotgun (WGS) entry which is preliminary data.</text>
</comment>
<dbReference type="RefSeq" id="WP_132548642.1">
    <property type="nucleotide sequence ID" value="NZ_SMAA01000006.1"/>
</dbReference>
<dbReference type="AlphaFoldDB" id="A0A4R3K9I3"/>
<organism evidence="2 3">
    <name type="scientific">Pectinatus cerevisiiphilus</name>
    <dbReference type="NCBI Taxonomy" id="86956"/>
    <lineage>
        <taxon>Bacteria</taxon>
        <taxon>Bacillati</taxon>
        <taxon>Bacillota</taxon>
        <taxon>Negativicutes</taxon>
        <taxon>Selenomonadales</taxon>
        <taxon>Selenomonadaceae</taxon>
        <taxon>Pectinatus</taxon>
    </lineage>
</organism>
<accession>A0A4R3K9I3</accession>
<dbReference type="Proteomes" id="UP000295188">
    <property type="component" value="Unassembled WGS sequence"/>
</dbReference>
<dbReference type="SUPFAM" id="SSF81901">
    <property type="entry name" value="HCP-like"/>
    <property type="match status" value="1"/>
</dbReference>
<evidence type="ECO:0000256" key="1">
    <source>
        <dbReference type="SAM" id="MobiDB-lite"/>
    </source>
</evidence>
<evidence type="ECO:0000313" key="3">
    <source>
        <dbReference type="Proteomes" id="UP000295188"/>
    </source>
</evidence>
<dbReference type="EMBL" id="SMAA01000006">
    <property type="protein sequence ID" value="TCS79627.1"/>
    <property type="molecule type" value="Genomic_DNA"/>
</dbReference>
<sequence length="357" mass="40980">MKRKKKKKHNIKKQPGIMKDSLKTQNKDDNNMDENDALNVQELKTENDIEKCLNELPELKKERKYNAIMERVLSLFNAGHITSDLMLELAQIYYNTQDYARAATWATNAFKHDNNIAALLFLARIYSADDKMNEMAETLDLLLKNKVEKFSAEQLKIIDDLLFYIELSYETEEINTKFPNIALWMNDDAINKKQDLPNESNTATTDSSIERISPQEKAEENISETQEVATNKFNLADILLRISTGAVLADAEIIFLREQDTAAIIDLVTTLQTSLSKKILLYNFIASVYYEIDAKEKTIIMLKTALAIDDQDDLILKNLGYVFYTQGDFVKAFTVLRAVNRKDFMVCELLKKCAHTD</sequence>
<gene>
    <name evidence="2" type="ORF">EDC37_10642</name>
</gene>
<protein>
    <recommendedName>
        <fullName evidence="4">Tetratricopeptide repeat protein</fullName>
    </recommendedName>
</protein>
<feature type="compositionally biased region" description="Basic residues" evidence="1">
    <location>
        <begin position="1"/>
        <end position="12"/>
    </location>
</feature>
<feature type="compositionally biased region" description="Polar residues" evidence="1">
    <location>
        <begin position="197"/>
        <end position="207"/>
    </location>
</feature>
<evidence type="ECO:0000313" key="2">
    <source>
        <dbReference type="EMBL" id="TCS79627.1"/>
    </source>
</evidence>
<feature type="region of interest" description="Disordered" evidence="1">
    <location>
        <begin position="1"/>
        <end position="33"/>
    </location>
</feature>
<dbReference type="OrthoDB" id="1666804at2"/>
<dbReference type="InterPro" id="IPR011990">
    <property type="entry name" value="TPR-like_helical_dom_sf"/>
</dbReference>
<proteinExistence type="predicted"/>
<keyword evidence="3" id="KW-1185">Reference proteome</keyword>
<evidence type="ECO:0008006" key="4">
    <source>
        <dbReference type="Google" id="ProtNLM"/>
    </source>
</evidence>
<feature type="compositionally biased region" description="Basic and acidic residues" evidence="1">
    <location>
        <begin position="20"/>
        <end position="30"/>
    </location>
</feature>
<name>A0A4R3K9I3_9FIRM</name>